<dbReference type="AlphaFoldDB" id="A0A1F8GQ43"/>
<dbReference type="InterPro" id="IPR026898">
    <property type="entry name" value="PrsW"/>
</dbReference>
<comment type="caution">
    <text evidence="2">The sequence shown here is derived from an EMBL/GenBank/DDBJ whole genome shotgun (WGS) entry which is preliminary data.</text>
</comment>
<keyword evidence="1" id="KW-1133">Transmembrane helix</keyword>
<evidence type="ECO:0000313" key="3">
    <source>
        <dbReference type="Proteomes" id="UP000179047"/>
    </source>
</evidence>
<dbReference type="GO" id="GO:0008233">
    <property type="term" value="F:peptidase activity"/>
    <property type="evidence" value="ECO:0007669"/>
    <property type="project" value="InterPro"/>
</dbReference>
<dbReference type="STRING" id="1802701.A3A33_04965"/>
<dbReference type="PANTHER" id="PTHR36844">
    <property type="entry name" value="PROTEASE PRSW"/>
    <property type="match status" value="1"/>
</dbReference>
<feature type="transmembrane region" description="Helical" evidence="1">
    <location>
        <begin position="208"/>
        <end position="229"/>
    </location>
</feature>
<name>A0A1F8GQ43_9BACT</name>
<sequence>MVSYSQYPFLLIGGLLPSFLWLLYYLRKDCHPEPKHLIARVFIGGIMIAPLAIIAQGLFAIVGGRWFPGVDVGNTSIFFLWAAFVEEVVKFLAVKYLILHNPEFDEPVDAMIYLIVAGLGFAAIENTLVLFRNIPDGIAITGQILLLRFFGATLLHALSSALLGYFLGLSWFYHHHSKKLLFAGIGIATIFHFTFNMFLVSLAPQTGVIFSSVVLVAMIILISFLFSAIKLRMTCQPIFTAET</sequence>
<proteinExistence type="predicted"/>
<evidence type="ECO:0008006" key="4">
    <source>
        <dbReference type="Google" id="ProtNLM"/>
    </source>
</evidence>
<gene>
    <name evidence="2" type="ORF">A3A33_04965</name>
</gene>
<dbReference type="Proteomes" id="UP000179047">
    <property type="component" value="Unassembled WGS sequence"/>
</dbReference>
<protein>
    <recommendedName>
        <fullName evidence="4">Protease PrsW</fullName>
    </recommendedName>
</protein>
<feature type="transmembrane region" description="Helical" evidence="1">
    <location>
        <begin position="78"/>
        <end position="98"/>
    </location>
</feature>
<accession>A0A1F8GQ43</accession>
<feature type="transmembrane region" description="Helical" evidence="1">
    <location>
        <begin position="38"/>
        <end position="66"/>
    </location>
</feature>
<evidence type="ECO:0000313" key="2">
    <source>
        <dbReference type="EMBL" id="OGN27542.1"/>
    </source>
</evidence>
<reference evidence="2 3" key="1">
    <citation type="journal article" date="2016" name="Nat. Commun.">
        <title>Thousands of microbial genomes shed light on interconnected biogeochemical processes in an aquifer system.</title>
        <authorList>
            <person name="Anantharaman K."/>
            <person name="Brown C.T."/>
            <person name="Hug L.A."/>
            <person name="Sharon I."/>
            <person name="Castelle C.J."/>
            <person name="Probst A.J."/>
            <person name="Thomas B.C."/>
            <person name="Singh A."/>
            <person name="Wilkins M.J."/>
            <person name="Karaoz U."/>
            <person name="Brodie E.L."/>
            <person name="Williams K.H."/>
            <person name="Hubbard S.S."/>
            <person name="Banfield J.F."/>
        </authorList>
    </citation>
    <scope>NUCLEOTIDE SEQUENCE [LARGE SCALE GENOMIC DNA]</scope>
</reference>
<dbReference type="PANTHER" id="PTHR36844:SF1">
    <property type="entry name" value="PROTEASE PRSW"/>
    <property type="match status" value="1"/>
</dbReference>
<feature type="transmembrane region" description="Helical" evidence="1">
    <location>
        <begin position="110"/>
        <end position="129"/>
    </location>
</feature>
<keyword evidence="1" id="KW-0472">Membrane</keyword>
<evidence type="ECO:0000256" key="1">
    <source>
        <dbReference type="SAM" id="Phobius"/>
    </source>
</evidence>
<feature type="transmembrane region" description="Helical" evidence="1">
    <location>
        <begin position="180"/>
        <end position="202"/>
    </location>
</feature>
<feature type="transmembrane region" description="Helical" evidence="1">
    <location>
        <begin position="6"/>
        <end position="26"/>
    </location>
</feature>
<feature type="transmembrane region" description="Helical" evidence="1">
    <location>
        <begin position="149"/>
        <end position="173"/>
    </location>
</feature>
<dbReference type="Pfam" id="PF13367">
    <property type="entry name" value="PrsW-protease"/>
    <property type="match status" value="1"/>
</dbReference>
<organism evidence="2 3">
    <name type="scientific">Candidatus Yanofskybacteria bacterium RIFCSPLOWO2_01_FULL_49_25</name>
    <dbReference type="NCBI Taxonomy" id="1802701"/>
    <lineage>
        <taxon>Bacteria</taxon>
        <taxon>Candidatus Yanofskyibacteriota</taxon>
    </lineage>
</organism>
<dbReference type="EMBL" id="MGKP01000029">
    <property type="protein sequence ID" value="OGN27542.1"/>
    <property type="molecule type" value="Genomic_DNA"/>
</dbReference>
<keyword evidence="1" id="KW-0812">Transmembrane</keyword>